<protein>
    <submittedName>
        <fullName evidence="1">Uncharacterized protein</fullName>
    </submittedName>
</protein>
<sequence length="60" mass="6808">MYMYLGYHSLPNAGTEYTPQWIKIPNLEVVNHDGTIYFFNELQVGLKGPLDGTGSDFKIL</sequence>
<dbReference type="AlphaFoldDB" id="A0A0E3GW77"/>
<evidence type="ECO:0000313" key="2">
    <source>
        <dbReference type="Proteomes" id="UP000076770"/>
    </source>
</evidence>
<dbReference type="PATRIC" id="fig|2287.6.peg.886"/>
<dbReference type="Proteomes" id="UP000076770">
    <property type="component" value="Chromosome i"/>
</dbReference>
<organism evidence="1 2">
    <name type="scientific">Saccharolobus solfataricus</name>
    <name type="common">Sulfolobus solfataricus</name>
    <dbReference type="NCBI Taxonomy" id="2287"/>
    <lineage>
        <taxon>Archaea</taxon>
        <taxon>Thermoproteota</taxon>
        <taxon>Thermoprotei</taxon>
        <taxon>Sulfolobales</taxon>
        <taxon>Sulfolobaceae</taxon>
        <taxon>Saccharolobus</taxon>
    </lineage>
</organism>
<accession>A0A0E3GW77</accession>
<proteinExistence type="predicted"/>
<name>A0A0E3GW77_SACSO</name>
<reference evidence="2" key="1">
    <citation type="submission" date="2016-04" db="EMBL/GenBank/DDBJ databases">
        <authorList>
            <person name="Shah S.A."/>
            <person name="Garrett R.A."/>
        </authorList>
    </citation>
    <scope>NUCLEOTIDE SEQUENCE [LARGE SCALE GENOMIC DNA]</scope>
    <source>
        <strain evidence="2">ATCC 35091 / DSM 1616 / JCM 8930 / NBRC 15331 / P1</strain>
    </source>
</reference>
<dbReference type="EMBL" id="LT549890">
    <property type="protein sequence ID" value="SAI86708.1"/>
    <property type="molecule type" value="Genomic_DNA"/>
</dbReference>
<evidence type="ECO:0000313" key="1">
    <source>
        <dbReference type="EMBL" id="SAI86708.1"/>
    </source>
</evidence>
<gene>
    <name evidence="1" type="ORF">SSOP1_3154</name>
</gene>